<evidence type="ECO:0000256" key="2">
    <source>
        <dbReference type="ARBA" id="ARBA00004651"/>
    </source>
</evidence>
<evidence type="ECO:0000256" key="4">
    <source>
        <dbReference type="ARBA" id="ARBA00017522"/>
    </source>
</evidence>
<evidence type="ECO:0000256" key="3">
    <source>
        <dbReference type="ARBA" id="ARBA00006669"/>
    </source>
</evidence>
<protein>
    <recommendedName>
        <fullName evidence="4">Nicotinamide riboside transporter PnuC</fullName>
    </recommendedName>
</protein>
<dbReference type="RefSeq" id="WP_345531921.1">
    <property type="nucleotide sequence ID" value="NZ_BAABLD010000005.1"/>
</dbReference>
<feature type="transmembrane region" description="Helical" evidence="10">
    <location>
        <begin position="176"/>
        <end position="193"/>
    </location>
</feature>
<evidence type="ECO:0000256" key="9">
    <source>
        <dbReference type="ARBA" id="ARBA00023136"/>
    </source>
</evidence>
<evidence type="ECO:0000256" key="7">
    <source>
        <dbReference type="ARBA" id="ARBA00022692"/>
    </source>
</evidence>
<comment type="similarity">
    <text evidence="3">Belongs to the nicotinamide ribonucleoside (NR) uptake permease (TC 4.B.1) family.</text>
</comment>
<keyword evidence="12" id="KW-1185">Reference proteome</keyword>
<evidence type="ECO:0000256" key="10">
    <source>
        <dbReference type="SAM" id="Phobius"/>
    </source>
</evidence>
<keyword evidence="9 10" id="KW-0472">Membrane</keyword>
<evidence type="ECO:0000256" key="6">
    <source>
        <dbReference type="ARBA" id="ARBA00022475"/>
    </source>
</evidence>
<dbReference type="PANTHER" id="PTHR36122:SF2">
    <property type="entry name" value="NICOTINAMIDE RIBOSIDE TRANSPORTER PNUC"/>
    <property type="match status" value="1"/>
</dbReference>
<evidence type="ECO:0000256" key="5">
    <source>
        <dbReference type="ARBA" id="ARBA00022448"/>
    </source>
</evidence>
<feature type="transmembrane region" description="Helical" evidence="10">
    <location>
        <begin position="154"/>
        <end position="170"/>
    </location>
</feature>
<dbReference type="NCBIfam" id="TIGR01528">
    <property type="entry name" value="NMN_trans_PnuC"/>
    <property type="match status" value="1"/>
</dbReference>
<keyword evidence="6" id="KW-1003">Cell membrane</keyword>
<name>A0ABP9QGV6_9RHOO</name>
<organism evidence="11 12">
    <name type="scientific">Viridibacterium curvum</name>
    <dbReference type="NCBI Taxonomy" id="1101404"/>
    <lineage>
        <taxon>Bacteria</taxon>
        <taxon>Pseudomonadati</taxon>
        <taxon>Pseudomonadota</taxon>
        <taxon>Betaproteobacteria</taxon>
        <taxon>Rhodocyclales</taxon>
        <taxon>Rhodocyclaceae</taxon>
        <taxon>Viridibacterium</taxon>
    </lineage>
</organism>
<dbReference type="Proteomes" id="UP001500547">
    <property type="component" value="Unassembled WGS sequence"/>
</dbReference>
<feature type="transmembrane region" description="Helical" evidence="10">
    <location>
        <begin position="103"/>
        <end position="122"/>
    </location>
</feature>
<dbReference type="PANTHER" id="PTHR36122">
    <property type="entry name" value="NICOTINAMIDE RIBOSIDE TRANSPORTER PNUC"/>
    <property type="match status" value="1"/>
</dbReference>
<keyword evidence="7 10" id="KW-0812">Transmembrane</keyword>
<comment type="subcellular location">
    <subcellularLocation>
        <location evidence="2">Cell membrane</location>
        <topology evidence="2">Multi-pass membrane protein</topology>
    </subcellularLocation>
</comment>
<evidence type="ECO:0000256" key="1">
    <source>
        <dbReference type="ARBA" id="ARBA00002672"/>
    </source>
</evidence>
<feature type="transmembrane region" description="Helical" evidence="10">
    <location>
        <begin position="128"/>
        <end position="147"/>
    </location>
</feature>
<gene>
    <name evidence="11" type="primary">pnuC</name>
    <name evidence="11" type="ORF">GCM10025770_11470</name>
</gene>
<dbReference type="EMBL" id="BAABLD010000005">
    <property type="protein sequence ID" value="GAA5161748.1"/>
    <property type="molecule type" value="Genomic_DNA"/>
</dbReference>
<sequence>MAMDFLTTPVLTFMGMPMSWGDISGFATGIACVWLTARANVWNFPVGIANSAILGLVFLSQRLFADACLQVVFIVMSALGLYQWLHGHYAREDSPVFRVSVAVQLRLGAVAVVMTVLFWQVLLHVKGSAPFVDALITALSLCAQWLLNRRALESWWWWIVVDLISIPLYWSRELPLIAVLYVVFLLICVRGLLSWRKLVPAGEVVA</sequence>
<comment type="function">
    <text evidence="1">Required for nicotinamide riboside transport across the inner membrane.</text>
</comment>
<evidence type="ECO:0000313" key="12">
    <source>
        <dbReference type="Proteomes" id="UP001500547"/>
    </source>
</evidence>
<accession>A0ABP9QGV6</accession>
<keyword evidence="8 10" id="KW-1133">Transmembrane helix</keyword>
<comment type="caution">
    <text evidence="11">The sequence shown here is derived from an EMBL/GenBank/DDBJ whole genome shotgun (WGS) entry which is preliminary data.</text>
</comment>
<keyword evidence="5" id="KW-0813">Transport</keyword>
<dbReference type="Pfam" id="PF04973">
    <property type="entry name" value="NMN_transporter"/>
    <property type="match status" value="1"/>
</dbReference>
<dbReference type="InterPro" id="IPR006419">
    <property type="entry name" value="NMN_transpt_PnuC"/>
</dbReference>
<evidence type="ECO:0000313" key="11">
    <source>
        <dbReference type="EMBL" id="GAA5161748.1"/>
    </source>
</evidence>
<proteinExistence type="inferred from homology"/>
<evidence type="ECO:0000256" key="8">
    <source>
        <dbReference type="ARBA" id="ARBA00022989"/>
    </source>
</evidence>
<feature type="transmembrane region" description="Helical" evidence="10">
    <location>
        <begin position="63"/>
        <end position="82"/>
    </location>
</feature>
<reference evidence="12" key="1">
    <citation type="journal article" date="2019" name="Int. J. Syst. Evol. Microbiol.">
        <title>The Global Catalogue of Microorganisms (GCM) 10K type strain sequencing project: providing services to taxonomists for standard genome sequencing and annotation.</title>
        <authorList>
            <consortium name="The Broad Institute Genomics Platform"/>
            <consortium name="The Broad Institute Genome Sequencing Center for Infectious Disease"/>
            <person name="Wu L."/>
            <person name="Ma J."/>
        </authorList>
    </citation>
    <scope>NUCLEOTIDE SEQUENCE [LARGE SCALE GENOMIC DNA]</scope>
    <source>
        <strain evidence="12">JCM 18715</strain>
    </source>
</reference>